<dbReference type="InterPro" id="IPR036390">
    <property type="entry name" value="WH_DNA-bd_sf"/>
</dbReference>
<reference evidence="12" key="1">
    <citation type="submission" date="2023-06" db="EMBL/GenBank/DDBJ databases">
        <title>Genomic of Agaribacillus aureum.</title>
        <authorList>
            <person name="Wang G."/>
        </authorList>
    </citation>
    <scope>NUCLEOTIDE SEQUENCE</scope>
    <source>
        <strain evidence="12">BMA12</strain>
    </source>
</reference>
<evidence type="ECO:0000256" key="11">
    <source>
        <dbReference type="ARBA" id="ARBA00023163"/>
    </source>
</evidence>
<name>A0ABT8L2W4_9BACT</name>
<comment type="subunit">
    <text evidence="3">Homodimer.</text>
</comment>
<accession>A0ABT8L2W4</accession>
<keyword evidence="9" id="KW-0805">Transcription regulation</keyword>
<dbReference type="Proteomes" id="UP001172083">
    <property type="component" value="Unassembled WGS sequence"/>
</dbReference>
<comment type="subcellular location">
    <subcellularLocation>
        <location evidence="1">Cytoplasm</location>
    </subcellularLocation>
</comment>
<evidence type="ECO:0000256" key="10">
    <source>
        <dbReference type="ARBA" id="ARBA00023125"/>
    </source>
</evidence>
<gene>
    <name evidence="12" type="ORF">QQ020_05025</name>
</gene>
<evidence type="ECO:0000256" key="5">
    <source>
        <dbReference type="ARBA" id="ARBA00022490"/>
    </source>
</evidence>
<keyword evidence="5" id="KW-0963">Cytoplasm</keyword>
<dbReference type="PANTHER" id="PTHR33202">
    <property type="entry name" value="ZINC UPTAKE REGULATION PROTEIN"/>
    <property type="match status" value="1"/>
</dbReference>
<dbReference type="InterPro" id="IPR043135">
    <property type="entry name" value="Fur_C"/>
</dbReference>
<dbReference type="InterPro" id="IPR036388">
    <property type="entry name" value="WH-like_DNA-bd_sf"/>
</dbReference>
<keyword evidence="7" id="KW-0479">Metal-binding</keyword>
<dbReference type="Gene3D" id="3.30.1490.190">
    <property type="match status" value="1"/>
</dbReference>
<evidence type="ECO:0000313" key="13">
    <source>
        <dbReference type="Proteomes" id="UP001172083"/>
    </source>
</evidence>
<keyword evidence="8" id="KW-0862">Zinc</keyword>
<organism evidence="12 13">
    <name type="scientific">Agaribacillus aureus</name>
    <dbReference type="NCBI Taxonomy" id="3051825"/>
    <lineage>
        <taxon>Bacteria</taxon>
        <taxon>Pseudomonadati</taxon>
        <taxon>Bacteroidota</taxon>
        <taxon>Cytophagia</taxon>
        <taxon>Cytophagales</taxon>
        <taxon>Splendidivirgaceae</taxon>
        <taxon>Agaribacillus</taxon>
    </lineage>
</organism>
<evidence type="ECO:0000256" key="3">
    <source>
        <dbReference type="ARBA" id="ARBA00011738"/>
    </source>
</evidence>
<evidence type="ECO:0000256" key="1">
    <source>
        <dbReference type="ARBA" id="ARBA00004496"/>
    </source>
</evidence>
<dbReference type="InterPro" id="IPR002481">
    <property type="entry name" value="FUR"/>
</dbReference>
<evidence type="ECO:0000256" key="7">
    <source>
        <dbReference type="ARBA" id="ARBA00022723"/>
    </source>
</evidence>
<sequence>MALPPNYENIKEKFTQYLSEAGLRKTPERYAILEEIYSNDGHFDVESLYVNMKNKNYRVSRATVYNTLDLLLECSLVTKHQFGQNLSLYEKSFAFRQHDHVICTRTNQIFEFCDPRIQAIQKLVEETFDFTVLNHTLYFYGYCNGAKEAPDTKQLKAEKTSH</sequence>
<dbReference type="Gene3D" id="1.10.10.10">
    <property type="entry name" value="Winged helix-like DNA-binding domain superfamily/Winged helix DNA-binding domain"/>
    <property type="match status" value="1"/>
</dbReference>
<keyword evidence="6" id="KW-0678">Repressor</keyword>
<keyword evidence="11" id="KW-0804">Transcription</keyword>
<dbReference type="EMBL" id="JAUJEB010000001">
    <property type="protein sequence ID" value="MDN5211397.1"/>
    <property type="molecule type" value="Genomic_DNA"/>
</dbReference>
<comment type="similarity">
    <text evidence="2">Belongs to the Fur family.</text>
</comment>
<keyword evidence="13" id="KW-1185">Reference proteome</keyword>
<dbReference type="Pfam" id="PF01475">
    <property type="entry name" value="FUR"/>
    <property type="match status" value="1"/>
</dbReference>
<proteinExistence type="inferred from homology"/>
<evidence type="ECO:0000256" key="9">
    <source>
        <dbReference type="ARBA" id="ARBA00023015"/>
    </source>
</evidence>
<keyword evidence="10" id="KW-0238">DNA-binding</keyword>
<dbReference type="CDD" id="cd07153">
    <property type="entry name" value="Fur_like"/>
    <property type="match status" value="1"/>
</dbReference>
<evidence type="ECO:0000313" key="12">
    <source>
        <dbReference type="EMBL" id="MDN5211397.1"/>
    </source>
</evidence>
<dbReference type="SUPFAM" id="SSF46785">
    <property type="entry name" value="Winged helix' DNA-binding domain"/>
    <property type="match status" value="1"/>
</dbReference>
<evidence type="ECO:0000256" key="4">
    <source>
        <dbReference type="ARBA" id="ARBA00020910"/>
    </source>
</evidence>
<evidence type="ECO:0000256" key="8">
    <source>
        <dbReference type="ARBA" id="ARBA00022833"/>
    </source>
</evidence>
<evidence type="ECO:0000256" key="6">
    <source>
        <dbReference type="ARBA" id="ARBA00022491"/>
    </source>
</evidence>
<comment type="caution">
    <text evidence="12">The sequence shown here is derived from an EMBL/GenBank/DDBJ whole genome shotgun (WGS) entry which is preliminary data.</text>
</comment>
<dbReference type="PANTHER" id="PTHR33202:SF2">
    <property type="entry name" value="FERRIC UPTAKE REGULATION PROTEIN"/>
    <property type="match status" value="1"/>
</dbReference>
<evidence type="ECO:0000256" key="2">
    <source>
        <dbReference type="ARBA" id="ARBA00007957"/>
    </source>
</evidence>
<protein>
    <recommendedName>
        <fullName evidence="4">Ferric uptake regulation protein</fullName>
    </recommendedName>
</protein>
<dbReference type="RefSeq" id="WP_346756731.1">
    <property type="nucleotide sequence ID" value="NZ_JAUJEB010000001.1"/>
</dbReference>